<keyword evidence="3" id="KW-1185">Reference proteome</keyword>
<sequence>MPIVPDTKDWTWVLERACADCGFDPDATAYEAVPGSLRDSAARISAALERPDARQRPDDATWSPLEYAAHARDVCRIFTHRLDIARTGGPRPGPMIAAYDTAVTMGDNGIPMFANWDQDATAVAANYAAAETATVAAELAAAVDTVAHAFASVPIAERDRAALRGNGSAFTVDSMALYFLHDLVHHAHDVER</sequence>
<proteinExistence type="predicted"/>
<accession>A0A6I3L6W7</accession>
<dbReference type="SUPFAM" id="SSF109854">
    <property type="entry name" value="DinB/YfiT-like putative metalloenzymes"/>
    <property type="match status" value="1"/>
</dbReference>
<comment type="caution">
    <text evidence="2">The sequence shown here is derived from an EMBL/GenBank/DDBJ whole genome shotgun (WGS) entry which is preliminary data.</text>
</comment>
<evidence type="ECO:0000313" key="3">
    <source>
        <dbReference type="Proteomes" id="UP000432464"/>
    </source>
</evidence>
<dbReference type="Pfam" id="PF12867">
    <property type="entry name" value="DinB_2"/>
    <property type="match status" value="1"/>
</dbReference>
<dbReference type="EMBL" id="WMBB01000013">
    <property type="protein sequence ID" value="MTE16186.1"/>
    <property type="molecule type" value="Genomic_DNA"/>
</dbReference>
<dbReference type="RefSeq" id="WP_154790614.1">
    <property type="nucleotide sequence ID" value="NZ_WMBB01000013.1"/>
</dbReference>
<protein>
    <submittedName>
        <fullName evidence="2">DinB family protein</fullName>
    </submittedName>
</protein>
<dbReference type="AlphaFoldDB" id="A0A6I3L6W7"/>
<evidence type="ECO:0000259" key="1">
    <source>
        <dbReference type="Pfam" id="PF12867"/>
    </source>
</evidence>
<dbReference type="InterPro" id="IPR024775">
    <property type="entry name" value="DinB-like"/>
</dbReference>
<feature type="domain" description="DinB-like" evidence="1">
    <location>
        <begin position="48"/>
        <end position="188"/>
    </location>
</feature>
<name>A0A6I3L6W7_9NOCA</name>
<evidence type="ECO:0000313" key="2">
    <source>
        <dbReference type="EMBL" id="MTE16186.1"/>
    </source>
</evidence>
<gene>
    <name evidence="2" type="ORF">GLP40_25885</name>
</gene>
<dbReference type="Proteomes" id="UP000432464">
    <property type="component" value="Unassembled WGS sequence"/>
</dbReference>
<dbReference type="InterPro" id="IPR034660">
    <property type="entry name" value="DinB/YfiT-like"/>
</dbReference>
<dbReference type="Gene3D" id="1.20.120.450">
    <property type="entry name" value="dinb family like domain"/>
    <property type="match status" value="1"/>
</dbReference>
<organism evidence="2 3">
    <name type="scientific">Nocardia aurantiaca</name>
    <dbReference type="NCBI Taxonomy" id="2675850"/>
    <lineage>
        <taxon>Bacteria</taxon>
        <taxon>Bacillati</taxon>
        <taxon>Actinomycetota</taxon>
        <taxon>Actinomycetes</taxon>
        <taxon>Mycobacteriales</taxon>
        <taxon>Nocardiaceae</taxon>
        <taxon>Nocardia</taxon>
    </lineage>
</organism>
<reference evidence="2 3" key="1">
    <citation type="submission" date="2019-11" db="EMBL/GenBank/DDBJ databases">
        <title>Nocardia sp. nov. CT2-14 isolated from soil.</title>
        <authorList>
            <person name="Kanchanasin P."/>
            <person name="Tanasupawat S."/>
            <person name="Yuki M."/>
            <person name="Kudo T."/>
        </authorList>
    </citation>
    <scope>NUCLEOTIDE SEQUENCE [LARGE SCALE GENOMIC DNA]</scope>
    <source>
        <strain evidence="2 3">CT2-14</strain>
    </source>
</reference>